<name>A0A1I4BSW6_9PROT</name>
<dbReference type="Proteomes" id="UP000199473">
    <property type="component" value="Unassembled WGS sequence"/>
</dbReference>
<dbReference type="GO" id="GO:0031412">
    <property type="term" value="P:gas vesicle organization"/>
    <property type="evidence" value="ECO:0007669"/>
    <property type="project" value="InterPro"/>
</dbReference>
<dbReference type="OrthoDB" id="7705076at2"/>
<dbReference type="Pfam" id="PF06386">
    <property type="entry name" value="GvpL_GvpF"/>
    <property type="match status" value="1"/>
</dbReference>
<sequence length="326" mass="33553">MTAELRMLGIAPGGDAGALLARMEALPGPPMTLLRAGSIAALMQQAEAPAQALLLAKDRAGLLKKLAALQRRLEAGCMAGPFLPADPGAATLPAETWPALLAAQAEAAARALADHGGTHQWDVILRWSPDSVLGPARDSLRGLGRAAMAATVSGLLAEVRMARLAALRAALTGRVLAVAEASPVAEDTGVGLTVRVPAGGEAAIEAALFAMPGELTKDVAADLRGPLPPLSFAAARVAAVPADAIDRAWSLLELPDAVAPAELQRRWRGIAGRLHPDHTGPEADPGRFAEAAEAYRLLHSLAGAGEVRRAALVGRDACRLLLPEAR</sequence>
<evidence type="ECO:0000313" key="2">
    <source>
        <dbReference type="Proteomes" id="UP000199473"/>
    </source>
</evidence>
<accession>A0A1I4BSW6</accession>
<dbReference type="InterPro" id="IPR009430">
    <property type="entry name" value="GvpL/GvpF"/>
</dbReference>
<proteinExistence type="predicted"/>
<keyword evidence="2" id="KW-1185">Reference proteome</keyword>
<dbReference type="EMBL" id="FOSQ01000006">
    <property type="protein sequence ID" value="SFK71086.1"/>
    <property type="molecule type" value="Genomic_DNA"/>
</dbReference>
<dbReference type="AlphaFoldDB" id="A0A1I4BSW6"/>
<dbReference type="RefSeq" id="WP_092960912.1">
    <property type="nucleotide sequence ID" value="NZ_FOSQ01000006.1"/>
</dbReference>
<dbReference type="InterPro" id="IPR001623">
    <property type="entry name" value="DnaJ_domain"/>
</dbReference>
<dbReference type="SUPFAM" id="SSF46565">
    <property type="entry name" value="Chaperone J-domain"/>
    <property type="match status" value="1"/>
</dbReference>
<dbReference type="InterPro" id="IPR036869">
    <property type="entry name" value="J_dom_sf"/>
</dbReference>
<evidence type="ECO:0000313" key="1">
    <source>
        <dbReference type="EMBL" id="SFK71086.1"/>
    </source>
</evidence>
<dbReference type="CDD" id="cd06257">
    <property type="entry name" value="DnaJ"/>
    <property type="match status" value="1"/>
</dbReference>
<organism evidence="1 2">
    <name type="scientific">Falsiroseomonas stagni DSM 19981</name>
    <dbReference type="NCBI Taxonomy" id="1123062"/>
    <lineage>
        <taxon>Bacteria</taxon>
        <taxon>Pseudomonadati</taxon>
        <taxon>Pseudomonadota</taxon>
        <taxon>Alphaproteobacteria</taxon>
        <taxon>Acetobacterales</taxon>
        <taxon>Roseomonadaceae</taxon>
        <taxon>Falsiroseomonas</taxon>
    </lineage>
</organism>
<protein>
    <submittedName>
        <fullName evidence="1">Gas vesicle synthesis protein GvpL/GvpF</fullName>
    </submittedName>
</protein>
<gene>
    <name evidence="1" type="ORF">SAMN02745775_10649</name>
</gene>
<dbReference type="GO" id="GO:0031411">
    <property type="term" value="C:gas vesicle"/>
    <property type="evidence" value="ECO:0007669"/>
    <property type="project" value="InterPro"/>
</dbReference>
<dbReference type="STRING" id="1123062.SAMN02745775_10649"/>
<reference evidence="1 2" key="1">
    <citation type="submission" date="2016-10" db="EMBL/GenBank/DDBJ databases">
        <authorList>
            <person name="de Groot N.N."/>
        </authorList>
    </citation>
    <scope>NUCLEOTIDE SEQUENCE [LARGE SCALE GENOMIC DNA]</scope>
    <source>
        <strain evidence="1 2">DSM 19981</strain>
    </source>
</reference>